<evidence type="ECO:0000313" key="3">
    <source>
        <dbReference type="Proteomes" id="UP000694856"/>
    </source>
</evidence>
<organism evidence="3 4">
    <name type="scientific">Camelus ferus</name>
    <name type="common">Wild bactrian camel</name>
    <name type="synonym">Camelus bactrianus ferus</name>
    <dbReference type="NCBI Taxonomy" id="419612"/>
    <lineage>
        <taxon>Eukaryota</taxon>
        <taxon>Metazoa</taxon>
        <taxon>Chordata</taxon>
        <taxon>Craniata</taxon>
        <taxon>Vertebrata</taxon>
        <taxon>Euteleostomi</taxon>
        <taxon>Mammalia</taxon>
        <taxon>Eutheria</taxon>
        <taxon>Laurasiatheria</taxon>
        <taxon>Artiodactyla</taxon>
        <taxon>Tylopoda</taxon>
        <taxon>Camelidae</taxon>
        <taxon>Camelus</taxon>
    </lineage>
</organism>
<feature type="compositionally biased region" description="Low complexity" evidence="1">
    <location>
        <begin position="149"/>
        <end position="159"/>
    </location>
</feature>
<proteinExistence type="predicted"/>
<feature type="compositionally biased region" description="Basic and acidic residues" evidence="1">
    <location>
        <begin position="288"/>
        <end position="300"/>
    </location>
</feature>
<feature type="transmembrane region" description="Helical" evidence="2">
    <location>
        <begin position="38"/>
        <end position="59"/>
    </location>
</feature>
<keyword evidence="2" id="KW-0812">Transmembrane</keyword>
<feature type="compositionally biased region" description="Low complexity" evidence="1">
    <location>
        <begin position="199"/>
        <end position="212"/>
    </location>
</feature>
<accession>A0A8B8RVQ2</accession>
<protein>
    <submittedName>
        <fullName evidence="4">Tumor necrosis factor ligand superfamily member 14 isoform X3</fullName>
    </submittedName>
</protein>
<dbReference type="CTD" id="8740"/>
<evidence type="ECO:0000313" key="4">
    <source>
        <dbReference type="RefSeq" id="XP_032321642.1"/>
    </source>
</evidence>
<keyword evidence="2" id="KW-0472">Membrane</keyword>
<keyword evidence="3" id="KW-1185">Reference proteome</keyword>
<feature type="region of interest" description="Disordered" evidence="1">
    <location>
        <begin position="250"/>
        <end position="300"/>
    </location>
</feature>
<keyword evidence="2" id="KW-1133">Transmembrane helix</keyword>
<reference evidence="4" key="1">
    <citation type="submission" date="2025-08" db="UniProtKB">
        <authorList>
            <consortium name="RefSeq"/>
        </authorList>
    </citation>
    <scope>IDENTIFICATION</scope>
    <source>
        <tissue evidence="4">Ear skin</tissue>
    </source>
</reference>
<gene>
    <name evidence="4" type="primary">TNFSF14</name>
</gene>
<name>A0A8B8RVQ2_CAMFR</name>
<dbReference type="Proteomes" id="UP000694856">
    <property type="component" value="Chromosome 22"/>
</dbReference>
<sequence length="300" mass="31137">MEETAVRPSVFVVDGQTDIPFTRLGRSRRKQPCSAARLGLGLLLLLLAAGLAVQGWFLLQLHWRLEAVIIPLQDRRAGSWEQLVQGPTDGGEAEVWGAPERAGLTPGDGLADLSGCWPLPPPLPSPLTSDPLSPERRTQQANPAAHLTGAAGRRGLPAGPDRRPAHHPRPLQAHGALPRGAGAAGQPAVPLRAGQQLPGLVGQQLPGRSGPPGRRRGGGGAPAGRAPGPAPRRHALLFRGVHGVKEGAVVTGTGETSEGASGDRQPNKRRFCSVPMGTPNSAGAALSGDHRGQEPGHLRS</sequence>
<dbReference type="RefSeq" id="XP_032321642.1">
    <property type="nucleotide sequence ID" value="XM_032465751.1"/>
</dbReference>
<feature type="region of interest" description="Disordered" evidence="1">
    <location>
        <begin position="199"/>
        <end position="232"/>
    </location>
</feature>
<feature type="compositionally biased region" description="Low complexity" evidence="1">
    <location>
        <begin position="250"/>
        <end position="262"/>
    </location>
</feature>
<dbReference type="GeneID" id="102522526"/>
<feature type="region of interest" description="Disordered" evidence="1">
    <location>
        <begin position="83"/>
        <end position="187"/>
    </location>
</feature>
<evidence type="ECO:0000256" key="2">
    <source>
        <dbReference type="SAM" id="Phobius"/>
    </source>
</evidence>
<evidence type="ECO:0000256" key="1">
    <source>
        <dbReference type="SAM" id="MobiDB-lite"/>
    </source>
</evidence>
<dbReference type="AlphaFoldDB" id="A0A8B8RVQ2"/>